<dbReference type="OrthoDB" id="5062115at2759"/>
<keyword evidence="3" id="KW-1003">Cell membrane</keyword>
<dbReference type="SUPFAM" id="SSF100895">
    <property type="entry name" value="Kazal-type serine protease inhibitors"/>
    <property type="match status" value="1"/>
</dbReference>
<dbReference type="Pfam" id="PF07648">
    <property type="entry name" value="Kazal_2"/>
    <property type="match status" value="1"/>
</dbReference>
<dbReference type="Pfam" id="PF03137">
    <property type="entry name" value="OATP"/>
    <property type="match status" value="1"/>
</dbReference>
<dbReference type="InterPro" id="IPR002350">
    <property type="entry name" value="Kazal_dom"/>
</dbReference>
<feature type="transmembrane region" description="Helical" evidence="8">
    <location>
        <begin position="595"/>
        <end position="622"/>
    </location>
</feature>
<name>A0A6P8HNR9_ACTTE</name>
<evidence type="ECO:0000259" key="10">
    <source>
        <dbReference type="PROSITE" id="PS51465"/>
    </source>
</evidence>
<dbReference type="GeneID" id="116291257"/>
<feature type="transmembrane region" description="Helical" evidence="8">
    <location>
        <begin position="101"/>
        <end position="123"/>
    </location>
</feature>
<feature type="transmembrane region" description="Helical" evidence="8">
    <location>
        <begin position="73"/>
        <end position="94"/>
    </location>
</feature>
<feature type="transmembrane region" description="Helical" evidence="8">
    <location>
        <begin position="392"/>
        <end position="412"/>
    </location>
</feature>
<reference evidence="12 13" key="1">
    <citation type="submission" date="2025-04" db="UniProtKB">
        <authorList>
            <consortium name="RefSeq"/>
        </authorList>
    </citation>
    <scope>IDENTIFICATION</scope>
    <source>
        <tissue evidence="12 13">Tentacle</tissue>
    </source>
</reference>
<feature type="transmembrane region" description="Helical" evidence="8">
    <location>
        <begin position="33"/>
        <end position="53"/>
    </location>
</feature>
<evidence type="ECO:0000256" key="5">
    <source>
        <dbReference type="ARBA" id="ARBA00022989"/>
    </source>
</evidence>
<organism evidence="11 12">
    <name type="scientific">Actinia tenebrosa</name>
    <name type="common">Australian red waratah sea anemone</name>
    <dbReference type="NCBI Taxonomy" id="6105"/>
    <lineage>
        <taxon>Eukaryota</taxon>
        <taxon>Metazoa</taxon>
        <taxon>Cnidaria</taxon>
        <taxon>Anthozoa</taxon>
        <taxon>Hexacorallia</taxon>
        <taxon>Actiniaria</taxon>
        <taxon>Actiniidae</taxon>
        <taxon>Actinia</taxon>
    </lineage>
</organism>
<keyword evidence="6 8" id="KW-0472">Membrane</keyword>
<feature type="region of interest" description="Disordered" evidence="9">
    <location>
        <begin position="647"/>
        <end position="673"/>
    </location>
</feature>
<dbReference type="InterPro" id="IPR004156">
    <property type="entry name" value="OATP"/>
</dbReference>
<accession>A0A6P8HNR9</accession>
<evidence type="ECO:0000256" key="9">
    <source>
        <dbReference type="SAM" id="MobiDB-lite"/>
    </source>
</evidence>
<dbReference type="GO" id="GO:0005886">
    <property type="term" value="C:plasma membrane"/>
    <property type="evidence" value="ECO:0007669"/>
    <property type="project" value="UniProtKB-SubCell"/>
</dbReference>
<protein>
    <recommendedName>
        <fullName evidence="8">Solute carrier organic anion transporter family member</fullName>
    </recommendedName>
</protein>
<dbReference type="InterPro" id="IPR036259">
    <property type="entry name" value="MFS_trans_sf"/>
</dbReference>
<feature type="transmembrane region" description="Helical" evidence="8">
    <location>
        <begin position="314"/>
        <end position="338"/>
    </location>
</feature>
<dbReference type="GO" id="GO:0055085">
    <property type="term" value="P:transmembrane transport"/>
    <property type="evidence" value="ECO:0007669"/>
    <property type="project" value="InterPro"/>
</dbReference>
<keyword evidence="8" id="KW-0813">Transport</keyword>
<dbReference type="AlphaFoldDB" id="A0A6P8HNR9"/>
<dbReference type="PANTHER" id="PTHR11388:SF100">
    <property type="entry name" value="SOLUTE CARRIER ORGANIC ANION TRANSPORTER FAMILY MEMBER 4A1"/>
    <property type="match status" value="1"/>
</dbReference>
<evidence type="ECO:0000256" key="3">
    <source>
        <dbReference type="ARBA" id="ARBA00022475"/>
    </source>
</evidence>
<feature type="transmembrane region" description="Helical" evidence="8">
    <location>
        <begin position="510"/>
        <end position="529"/>
    </location>
</feature>
<keyword evidence="5 8" id="KW-1133">Transmembrane helix</keyword>
<feature type="transmembrane region" description="Helical" evidence="8">
    <location>
        <begin position="550"/>
        <end position="571"/>
    </location>
</feature>
<dbReference type="NCBIfam" id="TIGR00805">
    <property type="entry name" value="oat"/>
    <property type="match status" value="1"/>
</dbReference>
<dbReference type="RefSeq" id="XP_031554268.1">
    <property type="nucleotide sequence ID" value="XM_031698408.1"/>
</dbReference>
<feature type="compositionally biased region" description="Basic and acidic residues" evidence="9">
    <location>
        <begin position="651"/>
        <end position="660"/>
    </location>
</feature>
<proteinExistence type="inferred from homology"/>
<evidence type="ECO:0000313" key="12">
    <source>
        <dbReference type="RefSeq" id="XP_031554267.1"/>
    </source>
</evidence>
<evidence type="ECO:0000313" key="11">
    <source>
        <dbReference type="Proteomes" id="UP000515163"/>
    </source>
</evidence>
<keyword evidence="11" id="KW-1185">Reference proteome</keyword>
<dbReference type="RefSeq" id="XP_031554267.1">
    <property type="nucleotide sequence ID" value="XM_031698407.1"/>
</dbReference>
<dbReference type="FunFam" id="1.20.1250.20:FF:000854">
    <property type="entry name" value="Solute carrier organic anion transporter family member"/>
    <property type="match status" value="1"/>
</dbReference>
<dbReference type="PROSITE" id="PS51465">
    <property type="entry name" value="KAZAL_2"/>
    <property type="match status" value="1"/>
</dbReference>
<feature type="transmembrane region" description="Helical" evidence="8">
    <location>
        <begin position="358"/>
        <end position="380"/>
    </location>
</feature>
<evidence type="ECO:0000256" key="8">
    <source>
        <dbReference type="RuleBase" id="RU362056"/>
    </source>
</evidence>
<dbReference type="InterPro" id="IPR036058">
    <property type="entry name" value="Kazal_dom_sf"/>
</dbReference>
<feature type="transmembrane region" description="Helical" evidence="8">
    <location>
        <begin position="209"/>
        <end position="232"/>
    </location>
</feature>
<keyword evidence="7" id="KW-1015">Disulfide bond</keyword>
<dbReference type="Proteomes" id="UP000515163">
    <property type="component" value="Unplaced"/>
</dbReference>
<gene>
    <name evidence="12 13" type="primary">LOC116291257</name>
</gene>
<feature type="transmembrane region" description="Helical" evidence="8">
    <location>
        <begin position="252"/>
        <end position="274"/>
    </location>
</feature>
<evidence type="ECO:0000256" key="2">
    <source>
        <dbReference type="ARBA" id="ARBA00009657"/>
    </source>
</evidence>
<sequence length="701" mass="77414">MDFDDEPKEEPELTCGWRGFKPKFLQKLNTPKWFLVFLTIYSFMQGMTANGFTAAGLTALEKRFKLSSKQTGMIVAANDVSALFLIIFISYYGGHSHKARWLGFGAFVTSLGALLFALPHVLIDKYVPLEFERSTAGADLCHTANATSVLQIEEACRKKLQNSDWKYLFVFIGAKLLLGAGTTPLFTLGPSYIDENVDPKHAPMYLGTWFIATFFGPGIGYVAGGSLLNIWVDLIQPPGLDMTPEDPRWIGAWWLGYFFGGLLLLLSAIALLGYPREMPGARERRARAIKEGLLPPRDDNINGKLKDIIPATKALLTNWTFIANTLALCATALIATGLGPFISKFIQSQFGEPSSTAGILSGVIIIPGTAGGIFLGSYLVKRIDLRKSCREAAKYCFIFQFIGTWGVLTFLIPGCKTSLIAGINRDYPVNFSMPGNMTTWCNIECECSPSDYFPVCGVDKITYFSPCFAGCQKKIGTEEFDQCRCISPASEDTKFGFAKKGVCDRDCKNLIPFLFGALVLLVANFMNATPNKTVVLRCVPDNQRTYALGLQWLFLSIFGSVPGPVLFGTFIDKTCILWENSCGRRGSCLEYNNELLSYLLVACGLFFHVLSTLFYFISWYIIKRREEREAAENSHTNSVIEFASPVPGISSRDEITDRRSPTPSNAPFLPGGEGNLELTPRFAGLNSTHMGNSLTQHETSI</sequence>
<keyword evidence="4 8" id="KW-0812">Transmembrane</keyword>
<evidence type="ECO:0000313" key="13">
    <source>
        <dbReference type="RefSeq" id="XP_031554268.1"/>
    </source>
</evidence>
<dbReference type="SUPFAM" id="SSF103473">
    <property type="entry name" value="MFS general substrate transporter"/>
    <property type="match status" value="1"/>
</dbReference>
<dbReference type="KEGG" id="aten:116291257"/>
<feature type="domain" description="Kazal-like" evidence="10">
    <location>
        <begin position="435"/>
        <end position="487"/>
    </location>
</feature>
<evidence type="ECO:0000256" key="4">
    <source>
        <dbReference type="ARBA" id="ARBA00022692"/>
    </source>
</evidence>
<evidence type="ECO:0000256" key="6">
    <source>
        <dbReference type="ARBA" id="ARBA00023136"/>
    </source>
</evidence>
<keyword evidence="8" id="KW-0406">Ion transport</keyword>
<evidence type="ECO:0000256" key="1">
    <source>
        <dbReference type="ARBA" id="ARBA00004651"/>
    </source>
</evidence>
<feature type="transmembrane region" description="Helical" evidence="8">
    <location>
        <begin position="167"/>
        <end position="188"/>
    </location>
</feature>
<dbReference type="GO" id="GO:0006811">
    <property type="term" value="P:monoatomic ion transport"/>
    <property type="evidence" value="ECO:0007669"/>
    <property type="project" value="UniProtKB-KW"/>
</dbReference>
<dbReference type="Gene3D" id="1.20.1250.20">
    <property type="entry name" value="MFS general substrate transporter like domains"/>
    <property type="match status" value="1"/>
</dbReference>
<evidence type="ECO:0000256" key="7">
    <source>
        <dbReference type="ARBA" id="ARBA00023157"/>
    </source>
</evidence>
<comment type="similarity">
    <text evidence="2 8">Belongs to the organo anion transporter (TC 2.A.60) family.</text>
</comment>
<comment type="subcellular location">
    <subcellularLocation>
        <location evidence="1 8">Cell membrane</location>
        <topology evidence="1 8">Multi-pass membrane protein</topology>
    </subcellularLocation>
</comment>
<dbReference type="PANTHER" id="PTHR11388">
    <property type="entry name" value="ORGANIC ANION TRANSPORTER"/>
    <property type="match status" value="1"/>
</dbReference>